<protein>
    <submittedName>
        <fullName evidence="2">Uncharacterized protein</fullName>
    </submittedName>
</protein>
<keyword evidence="3" id="KW-1185">Reference proteome</keyword>
<name>A0A9R0P4N6_AMYMS</name>
<dbReference type="RefSeq" id="WP_014467665.1">
    <property type="nucleotide sequence ID" value="NC_017186.1"/>
</dbReference>
<dbReference type="GeneID" id="92877416"/>
<feature type="compositionally biased region" description="Basic and acidic residues" evidence="1">
    <location>
        <begin position="35"/>
        <end position="44"/>
    </location>
</feature>
<proteinExistence type="predicted"/>
<organism evidence="2 3">
    <name type="scientific">Amycolatopsis mediterranei (strain S699)</name>
    <name type="common">Nocardia mediterranei</name>
    <dbReference type="NCBI Taxonomy" id="713604"/>
    <lineage>
        <taxon>Bacteria</taxon>
        <taxon>Bacillati</taxon>
        <taxon>Actinomycetota</taxon>
        <taxon>Actinomycetes</taxon>
        <taxon>Pseudonocardiales</taxon>
        <taxon>Pseudonocardiaceae</taxon>
        <taxon>Amycolatopsis</taxon>
    </lineage>
</organism>
<evidence type="ECO:0000313" key="3">
    <source>
        <dbReference type="Proteomes" id="UP000006138"/>
    </source>
</evidence>
<feature type="region of interest" description="Disordered" evidence="1">
    <location>
        <begin position="1"/>
        <end position="44"/>
    </location>
</feature>
<sequence length="44" mass="4863">MRHGRTTHGLFRQNKARSPSFFSAAGSTGRNAAEFGRKPERSIS</sequence>
<feature type="compositionally biased region" description="Polar residues" evidence="1">
    <location>
        <begin position="16"/>
        <end position="30"/>
    </location>
</feature>
<dbReference type="EMBL" id="CP002896">
    <property type="protein sequence ID" value="AEK46317.1"/>
    <property type="molecule type" value="Genomic_DNA"/>
</dbReference>
<dbReference type="AlphaFoldDB" id="A0A9R0P4N6"/>
<accession>A0A9R0P4N6</accession>
<evidence type="ECO:0000256" key="1">
    <source>
        <dbReference type="SAM" id="MobiDB-lite"/>
    </source>
</evidence>
<reference evidence="2 3" key="1">
    <citation type="journal article" date="2011" name="J. Bacteriol.">
        <title>Whole genome sequence of the rifamycin B-producing strain Amycolatopsis mediterranei S699.</title>
        <authorList>
            <person name="Verma M."/>
            <person name="Kaur J."/>
            <person name="Kumar M."/>
            <person name="Kumari K."/>
            <person name="Saxena A."/>
            <person name="Anand S."/>
            <person name="Nigam A."/>
            <person name="Ravi V."/>
            <person name="Raghuvanshi S."/>
            <person name="Khurana P."/>
            <person name="Tyagi A.K."/>
            <person name="Khurana J.P."/>
            <person name="Lal R."/>
        </authorList>
    </citation>
    <scope>NUCLEOTIDE SEQUENCE [LARGE SCALE GENOMIC DNA]</scope>
    <source>
        <strain evidence="2 3">S699</strain>
    </source>
</reference>
<dbReference type="KEGG" id="amn:RAM_39250"/>
<evidence type="ECO:0000313" key="2">
    <source>
        <dbReference type="EMBL" id="AEK46317.1"/>
    </source>
</evidence>
<dbReference type="Proteomes" id="UP000006138">
    <property type="component" value="Chromosome"/>
</dbReference>
<gene>
    <name evidence="2" type="ordered locus">RAM_39250</name>
</gene>